<evidence type="ECO:0000313" key="2">
    <source>
        <dbReference type="EMBL" id="CAG9797203.1"/>
    </source>
</evidence>
<dbReference type="GO" id="GO:0030136">
    <property type="term" value="C:clathrin-coated vesicle"/>
    <property type="evidence" value="ECO:0007669"/>
    <property type="project" value="TreeGrafter"/>
</dbReference>
<dbReference type="GO" id="GO:0030833">
    <property type="term" value="P:regulation of actin filament polymerization"/>
    <property type="evidence" value="ECO:0007669"/>
    <property type="project" value="TreeGrafter"/>
</dbReference>
<dbReference type="InterPro" id="IPR017248">
    <property type="entry name" value="HAX-1"/>
</dbReference>
<feature type="region of interest" description="Disordered" evidence="1">
    <location>
        <begin position="216"/>
        <end position="253"/>
    </location>
</feature>
<protein>
    <submittedName>
        <fullName evidence="2">Uncharacterized protein</fullName>
    </submittedName>
</protein>
<dbReference type="GO" id="GO:0016529">
    <property type="term" value="C:sarcoplasmic reticulum"/>
    <property type="evidence" value="ECO:0007669"/>
    <property type="project" value="TreeGrafter"/>
</dbReference>
<dbReference type="Proteomes" id="UP001153620">
    <property type="component" value="Chromosome 1"/>
</dbReference>
<reference evidence="2" key="1">
    <citation type="submission" date="2022-01" db="EMBL/GenBank/DDBJ databases">
        <authorList>
            <person name="King R."/>
        </authorList>
    </citation>
    <scope>NUCLEOTIDE SEQUENCE</scope>
</reference>
<accession>A0A9N9RI92</accession>
<sequence length="292" mass="34350">MDWRKFFGSESDDKDRKRSDKFNFKKFDDQDDDDEWFDLETFFNDFQDNKFRFHGFPNSILKQFKTIIDAMEDIEVDDQHIKEKNLQKFYDNYSQFKQKSDQDLDGKIYVDQLDTLLKRINPELMLKDDKKKIDSDLKNVQIIRKLTDEEKIMDIIHGTYKEPVIPVKPRKRHIHKAPLSPHHFSALPPFHEFPPPSNNNQHQGHSRSWGKTVISIRNSDGSSETRKVERTSDGNTRTTITKMDAGGNSSTKSFVGDEKITNFNQSTHVVTSSKYDERNLISYDGYKIPCLW</sequence>
<dbReference type="GO" id="GO:0005739">
    <property type="term" value="C:mitochondrion"/>
    <property type="evidence" value="ECO:0007669"/>
    <property type="project" value="TreeGrafter"/>
</dbReference>
<organism evidence="2 3">
    <name type="scientific">Chironomus riparius</name>
    <dbReference type="NCBI Taxonomy" id="315576"/>
    <lineage>
        <taxon>Eukaryota</taxon>
        <taxon>Metazoa</taxon>
        <taxon>Ecdysozoa</taxon>
        <taxon>Arthropoda</taxon>
        <taxon>Hexapoda</taxon>
        <taxon>Insecta</taxon>
        <taxon>Pterygota</taxon>
        <taxon>Neoptera</taxon>
        <taxon>Endopterygota</taxon>
        <taxon>Diptera</taxon>
        <taxon>Nematocera</taxon>
        <taxon>Chironomoidea</taxon>
        <taxon>Chironomidae</taxon>
        <taxon>Chironominae</taxon>
        <taxon>Chironomus</taxon>
    </lineage>
</organism>
<feature type="compositionally biased region" description="Basic and acidic residues" evidence="1">
    <location>
        <begin position="223"/>
        <end position="232"/>
    </location>
</feature>
<dbReference type="GO" id="GO:0043066">
    <property type="term" value="P:negative regulation of apoptotic process"/>
    <property type="evidence" value="ECO:0007669"/>
    <property type="project" value="InterPro"/>
</dbReference>
<proteinExistence type="predicted"/>
<keyword evidence="3" id="KW-1185">Reference proteome</keyword>
<dbReference type="OrthoDB" id="5562606at2759"/>
<evidence type="ECO:0000256" key="1">
    <source>
        <dbReference type="SAM" id="MobiDB-lite"/>
    </source>
</evidence>
<dbReference type="EMBL" id="OU895877">
    <property type="protein sequence ID" value="CAG9797203.1"/>
    <property type="molecule type" value="Genomic_DNA"/>
</dbReference>
<evidence type="ECO:0000313" key="3">
    <source>
        <dbReference type="Proteomes" id="UP001153620"/>
    </source>
</evidence>
<dbReference type="PANTHER" id="PTHR14938">
    <property type="entry name" value="HCLS1-ASSOCIATED PROTEIN X-1"/>
    <property type="match status" value="1"/>
</dbReference>
<dbReference type="GO" id="GO:0015629">
    <property type="term" value="C:actin cytoskeleton"/>
    <property type="evidence" value="ECO:0007669"/>
    <property type="project" value="TreeGrafter"/>
</dbReference>
<dbReference type="PANTHER" id="PTHR14938:SF2">
    <property type="entry name" value="HCLS1-ASSOCIATED PROTEIN X-1"/>
    <property type="match status" value="1"/>
</dbReference>
<dbReference type="GO" id="GO:0016324">
    <property type="term" value="C:apical plasma membrane"/>
    <property type="evidence" value="ECO:0007669"/>
    <property type="project" value="TreeGrafter"/>
</dbReference>
<feature type="compositionally biased region" description="Polar residues" evidence="1">
    <location>
        <begin position="233"/>
        <end position="253"/>
    </location>
</feature>
<reference evidence="2" key="2">
    <citation type="submission" date="2022-10" db="EMBL/GenBank/DDBJ databases">
        <authorList>
            <consortium name="ENA_rothamsted_submissions"/>
            <consortium name="culmorum"/>
            <person name="King R."/>
        </authorList>
    </citation>
    <scope>NUCLEOTIDE SEQUENCE</scope>
</reference>
<gene>
    <name evidence="2" type="ORF">CHIRRI_LOCUS203</name>
</gene>
<dbReference type="AlphaFoldDB" id="A0A9N9RI92"/>
<name>A0A9N9RI92_9DIPT</name>